<protein>
    <submittedName>
        <fullName evidence="3">Uncharacterized protein</fullName>
    </submittedName>
</protein>
<keyword evidence="2" id="KW-0732">Signal</keyword>
<name>A0A7S4VWX2_9DINO</name>
<accession>A0A7S4VWX2</accession>
<dbReference type="EMBL" id="HBNR01057119">
    <property type="protein sequence ID" value="CAE4624397.1"/>
    <property type="molecule type" value="Transcribed_RNA"/>
</dbReference>
<feature type="compositionally biased region" description="Basic residues" evidence="1">
    <location>
        <begin position="140"/>
        <end position="152"/>
    </location>
</feature>
<feature type="region of interest" description="Disordered" evidence="1">
    <location>
        <begin position="98"/>
        <end position="152"/>
    </location>
</feature>
<reference evidence="3" key="1">
    <citation type="submission" date="2021-01" db="EMBL/GenBank/DDBJ databases">
        <authorList>
            <person name="Corre E."/>
            <person name="Pelletier E."/>
            <person name="Niang G."/>
            <person name="Scheremetjew M."/>
            <person name="Finn R."/>
            <person name="Kale V."/>
            <person name="Holt S."/>
            <person name="Cochrane G."/>
            <person name="Meng A."/>
            <person name="Brown T."/>
            <person name="Cohen L."/>
        </authorList>
    </citation>
    <scope>NUCLEOTIDE SEQUENCE</scope>
    <source>
        <strain evidence="3">CCMP3105</strain>
    </source>
</reference>
<sequence length="152" mass="15753">MARRSSTLAVAALVLGALCLARLASDAFLSGAASRREVLGAAVAGAAALGGLAPARADWQGEPIQALQVLGPEIVGLKDAVNSGDLADVSAKLVKSSPSSHRAAADGLTSTPRVCSRTRPPSRRRPPRLSTSFQTLSRTRTSRGSRRHMRSS</sequence>
<feature type="compositionally biased region" description="Low complexity" evidence="1">
    <location>
        <begin position="109"/>
        <end position="119"/>
    </location>
</feature>
<feature type="chain" id="PRO_5031369656" evidence="2">
    <location>
        <begin position="22"/>
        <end position="152"/>
    </location>
</feature>
<dbReference type="PROSITE" id="PS51318">
    <property type="entry name" value="TAT"/>
    <property type="match status" value="1"/>
</dbReference>
<evidence type="ECO:0000256" key="2">
    <source>
        <dbReference type="SAM" id="SignalP"/>
    </source>
</evidence>
<organism evidence="3">
    <name type="scientific">Alexandrium monilatum</name>
    <dbReference type="NCBI Taxonomy" id="311494"/>
    <lineage>
        <taxon>Eukaryota</taxon>
        <taxon>Sar</taxon>
        <taxon>Alveolata</taxon>
        <taxon>Dinophyceae</taxon>
        <taxon>Gonyaulacales</taxon>
        <taxon>Pyrocystaceae</taxon>
        <taxon>Alexandrium</taxon>
    </lineage>
</organism>
<feature type="signal peptide" evidence="2">
    <location>
        <begin position="1"/>
        <end position="21"/>
    </location>
</feature>
<gene>
    <name evidence="3" type="ORF">AMON00008_LOCUS40183</name>
</gene>
<evidence type="ECO:0000313" key="3">
    <source>
        <dbReference type="EMBL" id="CAE4624397.1"/>
    </source>
</evidence>
<evidence type="ECO:0000256" key="1">
    <source>
        <dbReference type="SAM" id="MobiDB-lite"/>
    </source>
</evidence>
<dbReference type="AlphaFoldDB" id="A0A7S4VWX2"/>
<proteinExistence type="predicted"/>
<dbReference type="InterPro" id="IPR006311">
    <property type="entry name" value="TAT_signal"/>
</dbReference>
<feature type="compositionally biased region" description="Low complexity" evidence="1">
    <location>
        <begin position="128"/>
        <end position="139"/>
    </location>
</feature>